<organism evidence="1 2">
    <name type="scientific">Leucogyrophana mollusca</name>
    <dbReference type="NCBI Taxonomy" id="85980"/>
    <lineage>
        <taxon>Eukaryota</taxon>
        <taxon>Fungi</taxon>
        <taxon>Dikarya</taxon>
        <taxon>Basidiomycota</taxon>
        <taxon>Agaricomycotina</taxon>
        <taxon>Agaricomycetes</taxon>
        <taxon>Agaricomycetidae</taxon>
        <taxon>Boletales</taxon>
        <taxon>Boletales incertae sedis</taxon>
        <taxon>Leucogyrophana</taxon>
    </lineage>
</organism>
<sequence>LNNHQHTKCLRAKHDMSTVGDLERIANRNNRTHRQKPSCKCHDCKSDRNDLRCTHPHKRKKMAHRIVTYLLPKWNPLTTTSPQGRI</sequence>
<dbReference type="Proteomes" id="UP000790709">
    <property type="component" value="Unassembled WGS sequence"/>
</dbReference>
<accession>A0ACB8AXC2</accession>
<evidence type="ECO:0000313" key="1">
    <source>
        <dbReference type="EMBL" id="KAH7918055.1"/>
    </source>
</evidence>
<dbReference type="EMBL" id="MU266866">
    <property type="protein sequence ID" value="KAH7918055.1"/>
    <property type="molecule type" value="Genomic_DNA"/>
</dbReference>
<feature type="non-terminal residue" evidence="1">
    <location>
        <position position="1"/>
    </location>
</feature>
<gene>
    <name evidence="1" type="ORF">BV22DRAFT_1025234</name>
</gene>
<protein>
    <submittedName>
        <fullName evidence="1">Uncharacterized protein</fullName>
    </submittedName>
</protein>
<name>A0ACB8AXC2_9AGAM</name>
<keyword evidence="2" id="KW-1185">Reference proteome</keyword>
<reference evidence="1" key="1">
    <citation type="journal article" date="2021" name="New Phytol.">
        <title>Evolutionary innovations through gain and loss of genes in the ectomycorrhizal Boletales.</title>
        <authorList>
            <person name="Wu G."/>
            <person name="Miyauchi S."/>
            <person name="Morin E."/>
            <person name="Kuo A."/>
            <person name="Drula E."/>
            <person name="Varga T."/>
            <person name="Kohler A."/>
            <person name="Feng B."/>
            <person name="Cao Y."/>
            <person name="Lipzen A."/>
            <person name="Daum C."/>
            <person name="Hundley H."/>
            <person name="Pangilinan J."/>
            <person name="Johnson J."/>
            <person name="Barry K."/>
            <person name="LaButti K."/>
            <person name="Ng V."/>
            <person name="Ahrendt S."/>
            <person name="Min B."/>
            <person name="Choi I.G."/>
            <person name="Park H."/>
            <person name="Plett J.M."/>
            <person name="Magnuson J."/>
            <person name="Spatafora J.W."/>
            <person name="Nagy L.G."/>
            <person name="Henrissat B."/>
            <person name="Grigoriev I.V."/>
            <person name="Yang Z.L."/>
            <person name="Xu J."/>
            <person name="Martin F.M."/>
        </authorList>
    </citation>
    <scope>NUCLEOTIDE SEQUENCE</scope>
    <source>
        <strain evidence="1">KUC20120723A-06</strain>
    </source>
</reference>
<proteinExistence type="predicted"/>
<evidence type="ECO:0000313" key="2">
    <source>
        <dbReference type="Proteomes" id="UP000790709"/>
    </source>
</evidence>
<comment type="caution">
    <text evidence="1">The sequence shown here is derived from an EMBL/GenBank/DDBJ whole genome shotgun (WGS) entry which is preliminary data.</text>
</comment>